<dbReference type="STRING" id="1071383.J7S9F6"/>
<evidence type="ECO:0000256" key="10">
    <source>
        <dbReference type="ARBA" id="ARBA00023277"/>
    </source>
</evidence>
<comment type="cofactor">
    <cofactor evidence="1">
        <name>Co(2+)</name>
        <dbReference type="ChEBI" id="CHEBI:48828"/>
    </cofactor>
</comment>
<evidence type="ECO:0000256" key="1">
    <source>
        <dbReference type="ARBA" id="ARBA00001941"/>
    </source>
</evidence>
<dbReference type="Pfam" id="PF01522">
    <property type="entry name" value="Polysacc_deac_1"/>
    <property type="match status" value="1"/>
</dbReference>
<keyword evidence="12" id="KW-0624">Polysaccharide degradation</keyword>
<dbReference type="GO" id="GO:0004099">
    <property type="term" value="F:chitin deacetylase activity"/>
    <property type="evidence" value="ECO:0007669"/>
    <property type="project" value="UniProtKB-EC"/>
</dbReference>
<dbReference type="OMA" id="QWSIWAM"/>
<dbReference type="Proteomes" id="UP000006310">
    <property type="component" value="Chromosome 9"/>
</dbReference>
<dbReference type="AlphaFoldDB" id="J7S9F6"/>
<keyword evidence="11" id="KW-0170">Cobalt</keyword>
<accession>J7S9F6</accession>
<dbReference type="PROSITE" id="PS51677">
    <property type="entry name" value="NODB"/>
    <property type="match status" value="1"/>
</dbReference>
<evidence type="ECO:0000256" key="13">
    <source>
        <dbReference type="ARBA" id="ARBA00024056"/>
    </source>
</evidence>
<evidence type="ECO:0000256" key="11">
    <source>
        <dbReference type="ARBA" id="ARBA00023285"/>
    </source>
</evidence>
<dbReference type="GeneID" id="34527822"/>
<evidence type="ECO:0000256" key="3">
    <source>
        <dbReference type="ARBA" id="ARBA00022669"/>
    </source>
</evidence>
<dbReference type="OrthoDB" id="2125469at2759"/>
<evidence type="ECO:0000256" key="16">
    <source>
        <dbReference type="ARBA" id="ARBA00060373"/>
    </source>
</evidence>
<reference evidence="20" key="2">
    <citation type="submission" date="2012-08" db="EMBL/GenBank/DDBJ databases">
        <title>Genome sequence of Kazachstania naganishii.</title>
        <authorList>
            <person name="Gordon J.L."/>
            <person name="Armisen D."/>
            <person name="Proux-Wera E."/>
            <person name="OhEigeartaigh S.S."/>
            <person name="Byrne K.P."/>
            <person name="Wolfe K.H."/>
        </authorList>
    </citation>
    <scope>NUCLEOTIDE SEQUENCE [LARGE SCALE GENOMIC DNA]</scope>
    <source>
        <strain evidence="20">ATCC MYA-139 / BCRC 22969 / CBS 8797 / CCRC 22969 / KCTC 17520 / NBRC 10181 / NCYC 3082</strain>
    </source>
</reference>
<evidence type="ECO:0000256" key="6">
    <source>
        <dbReference type="ARBA" id="ARBA00022801"/>
    </source>
</evidence>
<dbReference type="InterPro" id="IPR050248">
    <property type="entry name" value="Polysacc_deacetylase_ArnD"/>
</dbReference>
<keyword evidence="5 17" id="KW-0732">Signal</keyword>
<dbReference type="SUPFAM" id="SSF88713">
    <property type="entry name" value="Glycoside hydrolase/deacetylase"/>
    <property type="match status" value="1"/>
</dbReference>
<dbReference type="FunFam" id="3.20.20.370:FF:000008">
    <property type="entry name" value="Chitin deacetylase"/>
    <property type="match status" value="1"/>
</dbReference>
<dbReference type="Gene3D" id="3.20.20.370">
    <property type="entry name" value="Glycoside hydrolase/deacetylase"/>
    <property type="match status" value="1"/>
</dbReference>
<evidence type="ECO:0000256" key="7">
    <source>
        <dbReference type="ARBA" id="ARBA00022969"/>
    </source>
</evidence>
<dbReference type="GO" id="GO:0005628">
    <property type="term" value="C:prospore membrane"/>
    <property type="evidence" value="ECO:0007669"/>
    <property type="project" value="TreeGrafter"/>
</dbReference>
<gene>
    <name evidence="19" type="primary">KNAG0I02950</name>
    <name evidence="19" type="ordered locus">KNAG_0I02950</name>
</gene>
<dbReference type="EMBL" id="HE978322">
    <property type="protein sequence ID" value="CCK72079.1"/>
    <property type="molecule type" value="Genomic_DNA"/>
</dbReference>
<comment type="catalytic activity">
    <reaction evidence="14">
        <text>[(1-&gt;4)-N-acetyl-beta-D-glucosaminyl](n) + n H2O = chitosan + n acetate</text>
        <dbReference type="Rhea" id="RHEA:10464"/>
        <dbReference type="Rhea" id="RHEA-COMP:9593"/>
        <dbReference type="Rhea" id="RHEA-COMP:9597"/>
        <dbReference type="ChEBI" id="CHEBI:15377"/>
        <dbReference type="ChEBI" id="CHEBI:17029"/>
        <dbReference type="ChEBI" id="CHEBI:30089"/>
        <dbReference type="ChEBI" id="CHEBI:57704"/>
        <dbReference type="EC" id="3.5.1.41"/>
    </reaction>
    <physiologicalReaction direction="left-to-right" evidence="14">
        <dbReference type="Rhea" id="RHEA:10465"/>
    </physiologicalReaction>
</comment>
<dbReference type="HOGENOM" id="CLU_030200_1_0_1"/>
<feature type="domain" description="NodB homology" evidence="18">
    <location>
        <begin position="112"/>
        <end position="301"/>
    </location>
</feature>
<dbReference type="GO" id="GO:0030476">
    <property type="term" value="P:ascospore wall assembly"/>
    <property type="evidence" value="ECO:0007669"/>
    <property type="project" value="EnsemblFungi"/>
</dbReference>
<dbReference type="eggNOG" id="ENOG502QRIP">
    <property type="taxonomic scope" value="Eukaryota"/>
</dbReference>
<name>J7S9F6_HUIN7</name>
<dbReference type="RefSeq" id="XP_022466324.1">
    <property type="nucleotide sequence ID" value="XM_022609982.1"/>
</dbReference>
<evidence type="ECO:0000256" key="9">
    <source>
        <dbReference type="ARBA" id="ARBA00023180"/>
    </source>
</evidence>
<keyword evidence="6" id="KW-0378">Hydrolase</keyword>
<evidence type="ECO:0000256" key="4">
    <source>
        <dbReference type="ARBA" id="ARBA00022723"/>
    </source>
</evidence>
<keyword evidence="8" id="KW-0146">Chitin degradation</keyword>
<protein>
    <recommendedName>
        <fullName evidence="13">chitin deacetylase</fullName>
        <ecNumber evidence="13">3.5.1.41</ecNumber>
    </recommendedName>
</protein>
<evidence type="ECO:0000256" key="15">
    <source>
        <dbReference type="ARBA" id="ARBA00054095"/>
    </source>
</evidence>
<sequence>MKLQLKVTFIILHTFCAITRADTVTLTPQLGLNTGRKLIQNQTPFPKWLSDFTGLSAWPDFDPPYIPLNFIDMNKIPDFDSYKQGDCSKVSKSMCSFDCHGCVADGDIQTCRKLSQTFDDGPSQVTEQLLNKLNSKLTFFVLGVNVVSYPDLYEKMMDKGHLIGSHTWSHKYLPSLTNEQIIAQIEWSIWAMNATGHHTPKWFRPPYGGIDNRVRAITEQFGLQSVLWDYDTFDWSLDGENPVKSERKIYSDIRKLKENRTGIILEHDGTEITAEVAIKIQDIIGNDQLTVAQCVGGNDYLHKYDDTPKH</sequence>
<dbReference type="GO" id="GO:0008061">
    <property type="term" value="F:chitin binding"/>
    <property type="evidence" value="ECO:0007669"/>
    <property type="project" value="UniProtKB-KW"/>
</dbReference>
<evidence type="ECO:0000256" key="12">
    <source>
        <dbReference type="ARBA" id="ARBA00023326"/>
    </source>
</evidence>
<keyword evidence="9" id="KW-0325">Glycoprotein</keyword>
<dbReference type="InterPro" id="IPR002509">
    <property type="entry name" value="NODB_dom"/>
</dbReference>
<feature type="chain" id="PRO_5003797581" description="chitin deacetylase" evidence="17">
    <location>
        <begin position="22"/>
        <end position="310"/>
    </location>
</feature>
<evidence type="ECO:0000256" key="5">
    <source>
        <dbReference type="ARBA" id="ARBA00022729"/>
    </source>
</evidence>
<evidence type="ECO:0000256" key="2">
    <source>
        <dbReference type="ARBA" id="ARBA00010973"/>
    </source>
</evidence>
<dbReference type="EC" id="3.5.1.41" evidence="13"/>
<keyword evidence="4" id="KW-0479">Metal-binding</keyword>
<evidence type="ECO:0000256" key="14">
    <source>
        <dbReference type="ARBA" id="ARBA00048494"/>
    </source>
</evidence>
<keyword evidence="20" id="KW-1185">Reference proteome</keyword>
<evidence type="ECO:0000313" key="19">
    <source>
        <dbReference type="EMBL" id="CCK72079.1"/>
    </source>
</evidence>
<comment type="subcellular location">
    <subcellularLocation>
        <location evidence="16">Prospore</location>
    </subcellularLocation>
</comment>
<reference evidence="19 20" key="1">
    <citation type="journal article" date="2011" name="Proc. Natl. Acad. Sci. U.S.A.">
        <title>Evolutionary erosion of yeast sex chromosomes by mating-type switching accidents.</title>
        <authorList>
            <person name="Gordon J.L."/>
            <person name="Armisen D."/>
            <person name="Proux-Wera E."/>
            <person name="Oheigeartaigh S.S."/>
            <person name="Byrne K.P."/>
            <person name="Wolfe K.H."/>
        </authorList>
    </citation>
    <scope>NUCLEOTIDE SEQUENCE [LARGE SCALE GENOMIC DNA]</scope>
    <source>
        <strain evidence="20">ATCC MYA-139 / BCRC 22969 / CBS 8797 / CCRC 22969 / KCTC 17520 / NBRC 10181 / NCYC 3082</strain>
    </source>
</reference>
<dbReference type="PANTHER" id="PTHR10587">
    <property type="entry name" value="GLYCOSYL TRANSFERASE-RELATED"/>
    <property type="match status" value="1"/>
</dbReference>
<organism evidence="19 20">
    <name type="scientific">Huiozyma naganishii (strain ATCC MYA-139 / BCRC 22969 / CBS 8797 / KCTC 17520 / NBRC 10181 / NCYC 3082 / Yp74L-3)</name>
    <name type="common">Yeast</name>
    <name type="synonym">Kazachstania naganishii</name>
    <dbReference type="NCBI Taxonomy" id="1071383"/>
    <lineage>
        <taxon>Eukaryota</taxon>
        <taxon>Fungi</taxon>
        <taxon>Dikarya</taxon>
        <taxon>Ascomycota</taxon>
        <taxon>Saccharomycotina</taxon>
        <taxon>Saccharomycetes</taxon>
        <taxon>Saccharomycetales</taxon>
        <taxon>Saccharomycetaceae</taxon>
        <taxon>Huiozyma</taxon>
    </lineage>
</organism>
<evidence type="ECO:0000256" key="8">
    <source>
        <dbReference type="ARBA" id="ARBA00023024"/>
    </source>
</evidence>
<dbReference type="GO" id="GO:0006032">
    <property type="term" value="P:chitin catabolic process"/>
    <property type="evidence" value="ECO:0007669"/>
    <property type="project" value="UniProtKB-KW"/>
</dbReference>
<keyword evidence="7" id="KW-0749">Sporulation</keyword>
<comment type="function">
    <text evidence="15">Hydrolyzes the N-acetamido groups of N-acetyl-D-glucosamine residues in chitin to form chitosan and acetate. Chitosan is a component of the spore wall.</text>
</comment>
<feature type="signal peptide" evidence="17">
    <location>
        <begin position="1"/>
        <end position="21"/>
    </location>
</feature>
<evidence type="ECO:0000256" key="17">
    <source>
        <dbReference type="SAM" id="SignalP"/>
    </source>
</evidence>
<evidence type="ECO:0000259" key="18">
    <source>
        <dbReference type="PROSITE" id="PS51677"/>
    </source>
</evidence>
<comment type="similarity">
    <text evidence="2">Belongs to the polysaccharide deacetylase family.</text>
</comment>
<dbReference type="GO" id="GO:0046872">
    <property type="term" value="F:metal ion binding"/>
    <property type="evidence" value="ECO:0007669"/>
    <property type="project" value="UniProtKB-KW"/>
</dbReference>
<evidence type="ECO:0000313" key="20">
    <source>
        <dbReference type="Proteomes" id="UP000006310"/>
    </source>
</evidence>
<dbReference type="InterPro" id="IPR011330">
    <property type="entry name" value="Glyco_hydro/deAcase_b/a-brl"/>
</dbReference>
<dbReference type="KEGG" id="kng:KNAG_0I02950"/>
<dbReference type="PANTHER" id="PTHR10587:SF133">
    <property type="entry name" value="CHITIN DEACETYLASE 1-RELATED"/>
    <property type="match status" value="1"/>
</dbReference>
<keyword evidence="10" id="KW-0119">Carbohydrate metabolism</keyword>
<dbReference type="GO" id="GO:0000272">
    <property type="term" value="P:polysaccharide catabolic process"/>
    <property type="evidence" value="ECO:0007669"/>
    <property type="project" value="UniProtKB-KW"/>
</dbReference>
<proteinExistence type="inferred from homology"/>
<keyword evidence="3" id="KW-0147">Chitin-binding</keyword>